<accession>A0ABN7SZT9</accession>
<protein>
    <submittedName>
        <fullName evidence="1">Oidioi.mRNA.OKI2018_I69.chr2.g5411.t1.cds</fullName>
    </submittedName>
</protein>
<organism evidence="1 2">
    <name type="scientific">Oikopleura dioica</name>
    <name type="common">Tunicate</name>
    <dbReference type="NCBI Taxonomy" id="34765"/>
    <lineage>
        <taxon>Eukaryota</taxon>
        <taxon>Metazoa</taxon>
        <taxon>Chordata</taxon>
        <taxon>Tunicata</taxon>
        <taxon>Appendicularia</taxon>
        <taxon>Copelata</taxon>
        <taxon>Oikopleuridae</taxon>
        <taxon>Oikopleura</taxon>
    </lineage>
</organism>
<dbReference type="EMBL" id="OU015567">
    <property type="protein sequence ID" value="CAG5111075.1"/>
    <property type="molecule type" value="Genomic_DNA"/>
</dbReference>
<sequence length="297" mass="34302">MPEKTPVLFQCNSIVGERGDTVQIRLSGNRRSILSLYEVEIYAFPTDLDILLVESQSLENQALEHTFLGPYKRVLEKVRNVAARPVFQKWDNEDIFLTYYRPSDAWHFKTKKMLGTQKAVIILRGQYKTHTPIEANHTCIAYIPFPTGWAFDKCRNPITFRKVPVHRFITVSNGFTNAGPLEDILNGEYELVPDQKSRFPKSGGRPVYRNERWNYIYLHYDADEVQWAFTEIHSSQDGKDVSYPTAYVAYKKPSLTPDNLRWYKCVRLEQNGVEKSCGGSVEFQGHGPTVSHFDYGF</sequence>
<reference evidence="1 2" key="1">
    <citation type="submission" date="2021-04" db="EMBL/GenBank/DDBJ databases">
        <authorList>
            <person name="Bliznina A."/>
        </authorList>
    </citation>
    <scope>NUCLEOTIDE SEQUENCE [LARGE SCALE GENOMIC DNA]</scope>
</reference>
<name>A0ABN7SZT9_OIKDI</name>
<evidence type="ECO:0000313" key="2">
    <source>
        <dbReference type="Proteomes" id="UP001158576"/>
    </source>
</evidence>
<dbReference type="Proteomes" id="UP001158576">
    <property type="component" value="Chromosome 2"/>
</dbReference>
<gene>
    <name evidence="1" type="ORF">OKIOD_LOCUS14176</name>
</gene>
<keyword evidence="2" id="KW-1185">Reference proteome</keyword>
<evidence type="ECO:0000313" key="1">
    <source>
        <dbReference type="EMBL" id="CAG5111075.1"/>
    </source>
</evidence>
<proteinExistence type="predicted"/>